<sequence length="220" mass="25011">MNEQRTQIQSKDNVVSLFDFQPEQIVSSTDEVEKYWNKIRNGRMLPYRSDVDPRGIENSLEYAFIVERIAPGLARFRLTGSHLKDLMGMDVRGMPLTCMFTPESRKQMTGYIERLFDGPETISLSLTAETGMRRPQIFAKMVLLPLKSDLGDVSRALGCIVTQGKIGRSPRRFDIDFANCKLINSKPACQKLVQPQPSHQTETKKPDDIRPALTLLTFDN</sequence>
<protein>
    <submittedName>
        <fullName evidence="1">PAS domain-containing protein</fullName>
    </submittedName>
</protein>
<reference evidence="1 2" key="1">
    <citation type="submission" date="2020-06" db="EMBL/GenBank/DDBJ databases">
        <title>Sulfitobacter algicola sp. nov., isolated from green algae.</title>
        <authorList>
            <person name="Wang C."/>
        </authorList>
    </citation>
    <scope>NUCLEOTIDE SEQUENCE [LARGE SCALE GENOMIC DNA]</scope>
    <source>
        <strain evidence="1 2">1151</strain>
    </source>
</reference>
<dbReference type="Pfam" id="PF07310">
    <property type="entry name" value="PAS_5"/>
    <property type="match status" value="1"/>
</dbReference>
<comment type="caution">
    <text evidence="1">The sequence shown here is derived from an EMBL/GenBank/DDBJ whole genome shotgun (WGS) entry which is preliminary data.</text>
</comment>
<evidence type="ECO:0000313" key="1">
    <source>
        <dbReference type="EMBL" id="NSX55309.1"/>
    </source>
</evidence>
<keyword evidence="2" id="KW-1185">Reference proteome</keyword>
<dbReference type="RefSeq" id="WP_174138195.1">
    <property type="nucleotide sequence ID" value="NZ_JABUFE010000005.1"/>
</dbReference>
<gene>
    <name evidence="1" type="ORF">HRQ87_10900</name>
</gene>
<proteinExistence type="predicted"/>
<dbReference type="Proteomes" id="UP000777935">
    <property type="component" value="Unassembled WGS sequence"/>
</dbReference>
<dbReference type="EMBL" id="JABUFE010000005">
    <property type="protein sequence ID" value="NSX55309.1"/>
    <property type="molecule type" value="Genomic_DNA"/>
</dbReference>
<dbReference type="InterPro" id="IPR009922">
    <property type="entry name" value="DUF1457"/>
</dbReference>
<evidence type="ECO:0000313" key="2">
    <source>
        <dbReference type="Proteomes" id="UP000777935"/>
    </source>
</evidence>
<organism evidence="1 2">
    <name type="scientific">Parasulfitobacter algicola</name>
    <dbReference type="NCBI Taxonomy" id="2614809"/>
    <lineage>
        <taxon>Bacteria</taxon>
        <taxon>Pseudomonadati</taxon>
        <taxon>Pseudomonadota</taxon>
        <taxon>Alphaproteobacteria</taxon>
        <taxon>Rhodobacterales</taxon>
        <taxon>Roseobacteraceae</taxon>
        <taxon>Parasulfitobacter</taxon>
    </lineage>
</organism>
<name>A0ABX2IR00_9RHOB</name>
<accession>A0ABX2IR00</accession>